<dbReference type="KEGG" id="ock:EXM22_05000"/>
<protein>
    <recommendedName>
        <fullName evidence="4">Carbohydrate kinase PfkB domain-containing protein</fullName>
    </recommendedName>
</protein>
<evidence type="ECO:0000313" key="5">
    <source>
        <dbReference type="EMBL" id="QEN07378.1"/>
    </source>
</evidence>
<dbReference type="GO" id="GO:0016798">
    <property type="term" value="F:hydrolase activity, acting on glycosyl bonds"/>
    <property type="evidence" value="ECO:0007669"/>
    <property type="project" value="TreeGrafter"/>
</dbReference>
<evidence type="ECO:0000256" key="1">
    <source>
        <dbReference type="ARBA" id="ARBA00022679"/>
    </source>
</evidence>
<dbReference type="Pfam" id="PF00294">
    <property type="entry name" value="PfkB"/>
    <property type="match status" value="1"/>
</dbReference>
<evidence type="ECO:0000313" key="6">
    <source>
        <dbReference type="Proteomes" id="UP000324209"/>
    </source>
</evidence>
<dbReference type="GO" id="GO:0005737">
    <property type="term" value="C:cytoplasm"/>
    <property type="evidence" value="ECO:0007669"/>
    <property type="project" value="TreeGrafter"/>
</dbReference>
<keyword evidence="1" id="KW-0808">Transferase</keyword>
<dbReference type="PANTHER" id="PTHR42909">
    <property type="entry name" value="ZGC:136858"/>
    <property type="match status" value="1"/>
</dbReference>
<sequence length="301" mass="32832">MDIQTIPSFKAVSGDSVPGTISMSPGGVARNISENCSRLGLNCSLFSPYGDDNPGAVLLKETSLSGVNTNNCLCFEGEKSCSYSAFIDETGEMLYGVNEMSLMDRMTPELMISHKETLEQFDHMVIDANLPSQTIRFLQKTYSHKILLVDPVSAVKIVRLKNSINSIKTIKPNIIEAKEFSGLRIDDENDYYKVMQSFIDEGILSVFLSAGSQGIYYSDGKIRGRMPPVPVKIKSVTGAGDAASSALVLSVILNLNMIESAFLANLAAASSLLCSQSINKELSIPFLSNLCREYQYESELS</sequence>
<dbReference type="InterPro" id="IPR002173">
    <property type="entry name" value="Carboh/pur_kinase_PfkB_CS"/>
</dbReference>
<evidence type="ECO:0000256" key="2">
    <source>
        <dbReference type="ARBA" id="ARBA00022723"/>
    </source>
</evidence>
<keyword evidence="6" id="KW-1185">Reference proteome</keyword>
<organism evidence="5 6">
    <name type="scientific">Oceanispirochaeta crateris</name>
    <dbReference type="NCBI Taxonomy" id="2518645"/>
    <lineage>
        <taxon>Bacteria</taxon>
        <taxon>Pseudomonadati</taxon>
        <taxon>Spirochaetota</taxon>
        <taxon>Spirochaetia</taxon>
        <taxon>Spirochaetales</taxon>
        <taxon>Spirochaetaceae</taxon>
        <taxon>Oceanispirochaeta</taxon>
    </lineage>
</organism>
<gene>
    <name evidence="5" type="ORF">EXM22_05000</name>
</gene>
<dbReference type="Gene3D" id="3.40.1190.20">
    <property type="match status" value="1"/>
</dbReference>
<dbReference type="PANTHER" id="PTHR42909:SF1">
    <property type="entry name" value="CARBOHYDRATE KINASE PFKB DOMAIN-CONTAINING PROTEIN"/>
    <property type="match status" value="1"/>
</dbReference>
<dbReference type="InterPro" id="IPR029056">
    <property type="entry name" value="Ribokinase-like"/>
</dbReference>
<dbReference type="GO" id="GO:0004730">
    <property type="term" value="F:pseudouridylate synthase activity"/>
    <property type="evidence" value="ECO:0007669"/>
    <property type="project" value="TreeGrafter"/>
</dbReference>
<proteinExistence type="predicted"/>
<dbReference type="GO" id="GO:0046872">
    <property type="term" value="F:metal ion binding"/>
    <property type="evidence" value="ECO:0007669"/>
    <property type="project" value="UniProtKB-KW"/>
</dbReference>
<name>A0A5C1QJA2_9SPIO</name>
<dbReference type="SUPFAM" id="SSF53613">
    <property type="entry name" value="Ribokinase-like"/>
    <property type="match status" value="1"/>
</dbReference>
<accession>A0A5C1QJA2</accession>
<keyword evidence="2" id="KW-0479">Metal-binding</keyword>
<dbReference type="InterPro" id="IPR011611">
    <property type="entry name" value="PfkB_dom"/>
</dbReference>
<dbReference type="Proteomes" id="UP000324209">
    <property type="component" value="Chromosome"/>
</dbReference>
<dbReference type="EMBL" id="CP036150">
    <property type="protein sequence ID" value="QEN07378.1"/>
    <property type="molecule type" value="Genomic_DNA"/>
</dbReference>
<dbReference type="CDD" id="cd01941">
    <property type="entry name" value="YeiC_kinase_like"/>
    <property type="match status" value="1"/>
</dbReference>
<dbReference type="OrthoDB" id="9806249at2"/>
<evidence type="ECO:0000259" key="4">
    <source>
        <dbReference type="Pfam" id="PF00294"/>
    </source>
</evidence>
<dbReference type="AlphaFoldDB" id="A0A5C1QJA2"/>
<reference evidence="5 6" key="1">
    <citation type="submission" date="2019-02" db="EMBL/GenBank/DDBJ databases">
        <title>Complete Genome Sequence and Methylome Analysis of free living Spirochaetas.</title>
        <authorList>
            <person name="Fomenkov A."/>
            <person name="Dubinina G."/>
            <person name="Leshcheva N."/>
            <person name="Mikheeva N."/>
            <person name="Grabovich M."/>
            <person name="Vincze T."/>
            <person name="Roberts R.J."/>
        </authorList>
    </citation>
    <scope>NUCLEOTIDE SEQUENCE [LARGE SCALE GENOMIC DNA]</scope>
    <source>
        <strain evidence="5 6">K2</strain>
    </source>
</reference>
<keyword evidence="3" id="KW-0418">Kinase</keyword>
<dbReference type="GO" id="GO:0016301">
    <property type="term" value="F:kinase activity"/>
    <property type="evidence" value="ECO:0007669"/>
    <property type="project" value="UniProtKB-KW"/>
</dbReference>
<evidence type="ECO:0000256" key="3">
    <source>
        <dbReference type="ARBA" id="ARBA00022777"/>
    </source>
</evidence>
<dbReference type="PROSITE" id="PS00583">
    <property type="entry name" value="PFKB_KINASES_1"/>
    <property type="match status" value="1"/>
</dbReference>
<feature type="domain" description="Carbohydrate kinase PfkB" evidence="4">
    <location>
        <begin position="18"/>
        <end position="279"/>
    </location>
</feature>